<evidence type="ECO:0000259" key="1">
    <source>
        <dbReference type="Pfam" id="PF13480"/>
    </source>
</evidence>
<dbReference type="Gene3D" id="3.40.630.30">
    <property type="match status" value="1"/>
</dbReference>
<proteinExistence type="predicted"/>
<evidence type="ECO:0000313" key="3">
    <source>
        <dbReference type="Proteomes" id="UP000052982"/>
    </source>
</evidence>
<sequence length="363" mass="40306">MTTTAPRISIVHPRDLTAADLDHWNDLRAATTTATNPFMSAQFSQAVGRVRHDTRVAVLRRNGRTVGYFPYQRGRWGCGRAVGLGVSDCQGAVLAPGLRLDPHHLMRACGLNTWEFNHLESGQDLFLPYATGQFASPVVDLTDGFAHYERHLRTHARGFLKTARAQERRMTRNIGPVRFVHDDRSQAALRTLVAWKSAHYRRTGRRDPFAQPWIARLVEGLAATDAADCSGTLSVLYAAGRPVAAHFGLRSRTVLSCWFPSYDRALATYSPGRILYLRMIEAAAESGIRLVDFGRGEAPYKNSFKTGDLLVHEGALRTAGPAAALHWLRHEPLRAAHHVVRGHPALKNGAVRVLRAFGTLRQR</sequence>
<dbReference type="EMBL" id="LMWW01000055">
    <property type="protein sequence ID" value="KUN78015.1"/>
    <property type="molecule type" value="Genomic_DNA"/>
</dbReference>
<dbReference type="STRING" id="1943.AQJ64_32990"/>
<accession>A0A117R970</accession>
<dbReference type="RefSeq" id="WP_055631310.1">
    <property type="nucleotide sequence ID" value="NZ_JBIRTR010000008.1"/>
</dbReference>
<dbReference type="SUPFAM" id="SSF55729">
    <property type="entry name" value="Acyl-CoA N-acyltransferases (Nat)"/>
    <property type="match status" value="1"/>
</dbReference>
<gene>
    <name evidence="2" type="ORF">AQJ64_32990</name>
</gene>
<name>A0A117R970_9ACTN</name>
<keyword evidence="3" id="KW-1185">Reference proteome</keyword>
<dbReference type="InterPro" id="IPR016181">
    <property type="entry name" value="Acyl_CoA_acyltransferase"/>
</dbReference>
<organism evidence="2 3">
    <name type="scientific">Streptomyces griseoruber</name>
    <dbReference type="NCBI Taxonomy" id="1943"/>
    <lineage>
        <taxon>Bacteria</taxon>
        <taxon>Bacillati</taxon>
        <taxon>Actinomycetota</taxon>
        <taxon>Actinomycetes</taxon>
        <taxon>Kitasatosporales</taxon>
        <taxon>Streptomycetaceae</taxon>
        <taxon>Streptomyces</taxon>
    </lineage>
</organism>
<dbReference type="AlphaFoldDB" id="A0A117R970"/>
<reference evidence="2 3" key="1">
    <citation type="submission" date="2015-10" db="EMBL/GenBank/DDBJ databases">
        <title>Draft genome sequence of Streptomyces griseoruber DSM 40281, type strain for the species Streptomyces griseoruber.</title>
        <authorList>
            <person name="Ruckert C."/>
            <person name="Winkler A."/>
            <person name="Kalinowski J."/>
            <person name="Kampfer P."/>
            <person name="Glaeser S."/>
        </authorList>
    </citation>
    <scope>NUCLEOTIDE SEQUENCE [LARGE SCALE GENOMIC DNA]</scope>
    <source>
        <strain evidence="2 3">DSM 40281</strain>
    </source>
</reference>
<dbReference type="OrthoDB" id="4700839at2"/>
<evidence type="ECO:0000313" key="2">
    <source>
        <dbReference type="EMBL" id="KUN78015.1"/>
    </source>
</evidence>
<feature type="domain" description="BioF2-like acetyltransferase" evidence="1">
    <location>
        <begin position="159"/>
        <end position="301"/>
    </location>
</feature>
<dbReference type="Proteomes" id="UP000052982">
    <property type="component" value="Unassembled WGS sequence"/>
</dbReference>
<comment type="caution">
    <text evidence="2">The sequence shown here is derived from an EMBL/GenBank/DDBJ whole genome shotgun (WGS) entry which is preliminary data.</text>
</comment>
<dbReference type="InterPro" id="IPR038740">
    <property type="entry name" value="BioF2-like_GNAT_dom"/>
</dbReference>
<protein>
    <submittedName>
        <fullName evidence="2">Cellulose biosynthesis protein CelD</fullName>
    </submittedName>
</protein>
<dbReference type="Pfam" id="PF13480">
    <property type="entry name" value="Acetyltransf_6"/>
    <property type="match status" value="1"/>
</dbReference>